<reference evidence="1 2" key="1">
    <citation type="submission" date="2016-10" db="EMBL/GenBank/DDBJ databases">
        <title>Genome sequence of the basidiomycete white-rot fungus Trametes pubescens.</title>
        <authorList>
            <person name="Makela M.R."/>
            <person name="Granchi Z."/>
            <person name="Peng M."/>
            <person name="De Vries R.P."/>
            <person name="Grigoriev I."/>
            <person name="Riley R."/>
            <person name="Hilden K."/>
        </authorList>
    </citation>
    <scope>NUCLEOTIDE SEQUENCE [LARGE SCALE GENOMIC DNA]</scope>
    <source>
        <strain evidence="1 2">FBCC735</strain>
    </source>
</reference>
<comment type="caution">
    <text evidence="1">The sequence shown here is derived from an EMBL/GenBank/DDBJ whole genome shotgun (WGS) entry which is preliminary data.</text>
</comment>
<evidence type="ECO:0000313" key="1">
    <source>
        <dbReference type="EMBL" id="OJT15568.1"/>
    </source>
</evidence>
<name>A0A1M2W6T7_TRAPU</name>
<dbReference type="EMBL" id="MNAD01000149">
    <property type="protein sequence ID" value="OJT15568.1"/>
    <property type="molecule type" value="Genomic_DNA"/>
</dbReference>
<dbReference type="Proteomes" id="UP000184267">
    <property type="component" value="Unassembled WGS sequence"/>
</dbReference>
<sequence length="250" mass="27944">MCALPFLATHPLTCITYLRRKWHSNIVIVAMSAHTTMRFSTAHTRLDDNDWNPDRDTWWALSQLDRLAPAAVEEFTYDFLRIQHAQLPVGAREVFARVRNMPRLRELNVATNDLGMFLSLFYGGWLVTLGTGAMRWHLPVLRILAKGHGVGYAPEVRDVFYAVDSRTQEALVIDKVEIYCDVDPAAFGRTMDTLRAMGPSVVYRPMPTVTAEATTAAAVQPPAPPGFVTCVDPVAHPAWAGAHWDGTVIW</sequence>
<dbReference type="AlphaFoldDB" id="A0A1M2W6T7"/>
<proteinExistence type="predicted"/>
<protein>
    <submittedName>
        <fullName evidence="1">Uncharacterized protein</fullName>
    </submittedName>
</protein>
<accession>A0A1M2W6T7</accession>
<gene>
    <name evidence="1" type="ORF">TRAPUB_6315</name>
</gene>
<organism evidence="1 2">
    <name type="scientific">Trametes pubescens</name>
    <name type="common">White-rot fungus</name>
    <dbReference type="NCBI Taxonomy" id="154538"/>
    <lineage>
        <taxon>Eukaryota</taxon>
        <taxon>Fungi</taxon>
        <taxon>Dikarya</taxon>
        <taxon>Basidiomycota</taxon>
        <taxon>Agaricomycotina</taxon>
        <taxon>Agaricomycetes</taxon>
        <taxon>Polyporales</taxon>
        <taxon>Polyporaceae</taxon>
        <taxon>Trametes</taxon>
    </lineage>
</organism>
<keyword evidence="2" id="KW-1185">Reference proteome</keyword>
<evidence type="ECO:0000313" key="2">
    <source>
        <dbReference type="Proteomes" id="UP000184267"/>
    </source>
</evidence>